<comment type="caution">
    <text evidence="12">The sequence shown here is derived from an EMBL/GenBank/DDBJ whole genome shotgun (WGS) entry which is preliminary data.</text>
</comment>
<organism evidence="12 13">
    <name type="scientific">Niastella vici</name>
    <dbReference type="NCBI Taxonomy" id="1703345"/>
    <lineage>
        <taxon>Bacteria</taxon>
        <taxon>Pseudomonadati</taxon>
        <taxon>Bacteroidota</taxon>
        <taxon>Chitinophagia</taxon>
        <taxon>Chitinophagales</taxon>
        <taxon>Chitinophagaceae</taxon>
        <taxon>Niastella</taxon>
    </lineage>
</organism>
<dbReference type="EC" id="6.5.1.8" evidence="2"/>
<evidence type="ECO:0000256" key="1">
    <source>
        <dbReference type="ARBA" id="ARBA00001936"/>
    </source>
</evidence>
<evidence type="ECO:0000256" key="11">
    <source>
        <dbReference type="PIRSR" id="PIRSR601233-2"/>
    </source>
</evidence>
<evidence type="ECO:0000313" key="12">
    <source>
        <dbReference type="EMBL" id="OQP65911.1"/>
    </source>
</evidence>
<dbReference type="GO" id="GO:0042245">
    <property type="term" value="P:RNA repair"/>
    <property type="evidence" value="ECO:0007669"/>
    <property type="project" value="UniProtKB-KW"/>
</dbReference>
<evidence type="ECO:0000256" key="9">
    <source>
        <dbReference type="ARBA" id="ARBA00047746"/>
    </source>
</evidence>
<dbReference type="AlphaFoldDB" id="A0A1V9G5J2"/>
<feature type="binding site" evidence="11">
    <location>
        <begin position="25"/>
        <end position="28"/>
    </location>
    <ligand>
        <name>GMP</name>
        <dbReference type="ChEBI" id="CHEBI:58115"/>
    </ligand>
</feature>
<accession>A0A1V9G5J2</accession>
<dbReference type="GO" id="GO:0170057">
    <property type="term" value="F:RNA ligase (GTP) activity"/>
    <property type="evidence" value="ECO:0007669"/>
    <property type="project" value="UniProtKB-EC"/>
</dbReference>
<keyword evidence="8" id="KW-0464">Manganese</keyword>
<reference evidence="12 13" key="1">
    <citation type="submission" date="2016-03" db="EMBL/GenBank/DDBJ databases">
        <title>Niastella vici sp. nov., isolated from farmland soil.</title>
        <authorList>
            <person name="Chen L."/>
            <person name="Wang D."/>
            <person name="Yang S."/>
            <person name="Wang G."/>
        </authorList>
    </citation>
    <scope>NUCLEOTIDE SEQUENCE [LARGE SCALE GENOMIC DNA]</scope>
    <source>
        <strain evidence="12 13">DJ57</strain>
    </source>
</reference>
<dbReference type="GO" id="GO:0006396">
    <property type="term" value="P:RNA processing"/>
    <property type="evidence" value="ECO:0007669"/>
    <property type="project" value="InterPro"/>
</dbReference>
<feature type="active site" description="GMP-histidine intermediate" evidence="10">
    <location>
        <position position="25"/>
    </location>
</feature>
<sequence>MSRGSLLVQAVSAEAAKNALNSCAHGAGRRLSRFDAMKYWKTVLKEKERREYKERFSELLNRSGNFPQGYIQEFDFAYKDSTDILTYQSYLKKVTQTTPVVTIKYTEI</sequence>
<protein>
    <recommendedName>
        <fullName evidence="2">3'-phosphate/5'-hydroxy nucleic acid ligase</fullName>
        <ecNumber evidence="2">6.5.1.8</ecNumber>
    </recommendedName>
</protein>
<dbReference type="EMBL" id="LVYD01000013">
    <property type="protein sequence ID" value="OQP65911.1"/>
    <property type="molecule type" value="Genomic_DNA"/>
</dbReference>
<dbReference type="GO" id="GO:0005525">
    <property type="term" value="F:GTP binding"/>
    <property type="evidence" value="ECO:0007669"/>
    <property type="project" value="UniProtKB-KW"/>
</dbReference>
<dbReference type="STRING" id="1703345.A3860_15075"/>
<feature type="binding site" evidence="11">
    <location>
        <position position="104"/>
    </location>
    <ligand>
        <name>GMP</name>
        <dbReference type="ChEBI" id="CHEBI:58115"/>
    </ligand>
</feature>
<keyword evidence="7 11" id="KW-0342">GTP-binding</keyword>
<comment type="cofactor">
    <cofactor evidence="1">
        <name>Mn(2+)</name>
        <dbReference type="ChEBI" id="CHEBI:29035"/>
    </cofactor>
</comment>
<dbReference type="OrthoDB" id="9802323at2"/>
<dbReference type="InterPro" id="IPR036025">
    <property type="entry name" value="RtcB-like_sf"/>
</dbReference>
<keyword evidence="6" id="KW-0692">RNA repair</keyword>
<keyword evidence="3" id="KW-0436">Ligase</keyword>
<keyword evidence="5 11" id="KW-0547">Nucleotide-binding</keyword>
<proteinExistence type="predicted"/>
<evidence type="ECO:0000256" key="8">
    <source>
        <dbReference type="ARBA" id="ARBA00023211"/>
    </source>
</evidence>
<evidence type="ECO:0000256" key="7">
    <source>
        <dbReference type="ARBA" id="ARBA00023134"/>
    </source>
</evidence>
<keyword evidence="4" id="KW-0479">Metal-binding</keyword>
<evidence type="ECO:0000256" key="6">
    <source>
        <dbReference type="ARBA" id="ARBA00022800"/>
    </source>
</evidence>
<evidence type="ECO:0000256" key="2">
    <source>
        <dbReference type="ARBA" id="ARBA00012726"/>
    </source>
</evidence>
<gene>
    <name evidence="12" type="ORF">A3860_15075</name>
</gene>
<evidence type="ECO:0000256" key="10">
    <source>
        <dbReference type="PIRSR" id="PIRSR601233-1"/>
    </source>
</evidence>
<name>A0A1V9G5J2_9BACT</name>
<dbReference type="Gene3D" id="3.90.1860.10">
    <property type="entry name" value="tRNA-splicing ligase RtcB"/>
    <property type="match status" value="1"/>
</dbReference>
<dbReference type="SUPFAM" id="SSF103365">
    <property type="entry name" value="Hypothetical protein PH1602"/>
    <property type="match status" value="1"/>
</dbReference>
<evidence type="ECO:0000256" key="5">
    <source>
        <dbReference type="ARBA" id="ARBA00022741"/>
    </source>
</evidence>
<comment type="catalytic activity">
    <reaction evidence="9">
        <text>a 3'-end 3'-phospho-ribonucleotide-RNA + a 5'-end dephospho-ribonucleoside-RNA + GTP = a ribonucleotidyl-ribonucleotide-RNA + GMP + diphosphate</text>
        <dbReference type="Rhea" id="RHEA:68076"/>
        <dbReference type="Rhea" id="RHEA-COMP:10463"/>
        <dbReference type="Rhea" id="RHEA-COMP:13936"/>
        <dbReference type="Rhea" id="RHEA-COMP:17355"/>
        <dbReference type="ChEBI" id="CHEBI:33019"/>
        <dbReference type="ChEBI" id="CHEBI:37565"/>
        <dbReference type="ChEBI" id="CHEBI:58115"/>
        <dbReference type="ChEBI" id="CHEBI:83062"/>
        <dbReference type="ChEBI" id="CHEBI:138284"/>
        <dbReference type="ChEBI" id="CHEBI:173118"/>
        <dbReference type="EC" id="6.5.1.8"/>
    </reaction>
</comment>
<dbReference type="Pfam" id="PF01139">
    <property type="entry name" value="RtcB"/>
    <property type="match status" value="1"/>
</dbReference>
<evidence type="ECO:0000256" key="3">
    <source>
        <dbReference type="ARBA" id="ARBA00022598"/>
    </source>
</evidence>
<keyword evidence="13" id="KW-1185">Reference proteome</keyword>
<dbReference type="Proteomes" id="UP000192796">
    <property type="component" value="Unassembled WGS sequence"/>
</dbReference>
<evidence type="ECO:0000256" key="4">
    <source>
        <dbReference type="ARBA" id="ARBA00022723"/>
    </source>
</evidence>
<evidence type="ECO:0000313" key="13">
    <source>
        <dbReference type="Proteomes" id="UP000192796"/>
    </source>
</evidence>
<dbReference type="InterPro" id="IPR001233">
    <property type="entry name" value="RtcB"/>
</dbReference>
<dbReference type="GO" id="GO:0046872">
    <property type="term" value="F:metal ion binding"/>
    <property type="evidence" value="ECO:0007669"/>
    <property type="project" value="UniProtKB-KW"/>
</dbReference>